<reference evidence="1 2" key="1">
    <citation type="submission" date="2024-07" db="EMBL/GenBank/DDBJ databases">
        <title>Molecular mechanisms and environmental adaptations of flagellar loss and biofilm growth of Rhodanobacter under environmental stress.</title>
        <authorList>
            <person name="Chen M."/>
        </authorList>
    </citation>
    <scope>NUCLEOTIDE SEQUENCE [LARGE SCALE GENOMIC DNA]</scope>
    <source>
        <strain evidence="1 2">RS22</strain>
    </source>
</reference>
<accession>A0ABV4ANP9</accession>
<organism evidence="1 2">
    <name type="scientific">Rhodanobacter humi</name>
    <dbReference type="NCBI Taxonomy" id="1888173"/>
    <lineage>
        <taxon>Bacteria</taxon>
        <taxon>Pseudomonadati</taxon>
        <taxon>Pseudomonadota</taxon>
        <taxon>Gammaproteobacteria</taxon>
        <taxon>Lysobacterales</taxon>
        <taxon>Rhodanobacteraceae</taxon>
        <taxon>Rhodanobacter</taxon>
    </lineage>
</organism>
<proteinExistence type="predicted"/>
<evidence type="ECO:0000313" key="2">
    <source>
        <dbReference type="Proteomes" id="UP001562159"/>
    </source>
</evidence>
<dbReference type="Proteomes" id="UP001562159">
    <property type="component" value="Unassembled WGS sequence"/>
</dbReference>
<evidence type="ECO:0008006" key="3">
    <source>
        <dbReference type="Google" id="ProtNLM"/>
    </source>
</evidence>
<sequence>MIVRELRQAWRRLAKRPGYALLSIALLGAGLGGGRERLVFGALLPLLRALRVDPAVALRYE</sequence>
<gene>
    <name evidence="1" type="ORF">AB7878_06320</name>
</gene>
<keyword evidence="2" id="KW-1185">Reference proteome</keyword>
<dbReference type="EMBL" id="JBGBPY010000001">
    <property type="protein sequence ID" value="MEY2182027.1"/>
    <property type="molecule type" value="Genomic_DNA"/>
</dbReference>
<evidence type="ECO:0000313" key="1">
    <source>
        <dbReference type="EMBL" id="MEY2182027.1"/>
    </source>
</evidence>
<comment type="caution">
    <text evidence="1">The sequence shown here is derived from an EMBL/GenBank/DDBJ whole genome shotgun (WGS) entry which is preliminary data.</text>
</comment>
<protein>
    <recommendedName>
        <fullName evidence="3">ABC transporter ATP-binding protein</fullName>
    </recommendedName>
</protein>
<name>A0ABV4ANP9_9GAMM</name>